<gene>
    <name evidence="3" type="ORF">SaccyDRAFT_4355</name>
</gene>
<evidence type="ECO:0000256" key="1">
    <source>
        <dbReference type="SAM" id="SignalP"/>
    </source>
</evidence>
<sequence length="214" mass="22192">MDDKRLRERHRRLRARLRGQPLTLLRRALAAVLFLVAAALAAAPGASSEATLPTLVTARDVPSGSALSATDVRVVDVAADSRPDGVLTEPGQAVHRRLVGAARAGEPLTDVRLADNRSGPPGFTTVPLRLADAGVTDLLRPGTRVDVVVPGEEAEQAEVLAANATVVTVAEQESGRIGGPLEPEEPLVLVSVADEDAPLVAAAGLGKPVTVTLR</sequence>
<dbReference type="HOGENOM" id="CLU_088190_4_0_11"/>
<dbReference type="EMBL" id="CM001440">
    <property type="protein sequence ID" value="EHR63168.1"/>
    <property type="molecule type" value="Genomic_DNA"/>
</dbReference>
<proteinExistence type="predicted"/>
<dbReference type="RefSeq" id="WP_005459305.1">
    <property type="nucleotide sequence ID" value="NZ_CM001440.1"/>
</dbReference>
<dbReference type="eggNOG" id="COG3745">
    <property type="taxonomic scope" value="Bacteria"/>
</dbReference>
<evidence type="ECO:0000313" key="4">
    <source>
        <dbReference type="Proteomes" id="UP000002791"/>
    </source>
</evidence>
<dbReference type="Pfam" id="PF08666">
    <property type="entry name" value="SAF"/>
    <property type="match status" value="1"/>
</dbReference>
<keyword evidence="4" id="KW-1185">Reference proteome</keyword>
<name>H5XN01_9PSEU</name>
<dbReference type="AlphaFoldDB" id="H5XN01"/>
<feature type="signal peptide" evidence="1">
    <location>
        <begin position="1"/>
        <end position="41"/>
    </location>
</feature>
<feature type="chain" id="PRO_5039462301" evidence="1">
    <location>
        <begin position="42"/>
        <end position="214"/>
    </location>
</feature>
<accession>H5XN01</accession>
<evidence type="ECO:0000313" key="3">
    <source>
        <dbReference type="EMBL" id="EHR63168.1"/>
    </source>
</evidence>
<dbReference type="STRING" id="882082.SaccyDRAFT_4355"/>
<dbReference type="OrthoDB" id="4808509at2"/>
<dbReference type="InterPro" id="IPR013974">
    <property type="entry name" value="SAF"/>
</dbReference>
<feature type="domain" description="SAF" evidence="2">
    <location>
        <begin position="52"/>
        <end position="114"/>
    </location>
</feature>
<organism evidence="3 4">
    <name type="scientific">Saccharomonospora cyanea NA-134</name>
    <dbReference type="NCBI Taxonomy" id="882082"/>
    <lineage>
        <taxon>Bacteria</taxon>
        <taxon>Bacillati</taxon>
        <taxon>Actinomycetota</taxon>
        <taxon>Actinomycetes</taxon>
        <taxon>Pseudonocardiales</taxon>
        <taxon>Pseudonocardiaceae</taxon>
        <taxon>Saccharomonospora</taxon>
    </lineage>
</organism>
<reference evidence="3 4" key="1">
    <citation type="submission" date="2011-11" db="EMBL/GenBank/DDBJ databases">
        <title>The Noncontiguous Finished sequence of Saccharomonospora cyanea NA-134.</title>
        <authorList>
            <consortium name="US DOE Joint Genome Institute"/>
            <person name="Lucas S."/>
            <person name="Han J."/>
            <person name="Lapidus A."/>
            <person name="Cheng J.-F."/>
            <person name="Goodwin L."/>
            <person name="Pitluck S."/>
            <person name="Peters L."/>
            <person name="Ovchinnikova G."/>
            <person name="Lu M."/>
            <person name="Detter J.C."/>
            <person name="Han C."/>
            <person name="Tapia R."/>
            <person name="Land M."/>
            <person name="Hauser L."/>
            <person name="Kyrpides N."/>
            <person name="Ivanova N."/>
            <person name="Pagani I."/>
            <person name="Brambilla E.-M."/>
            <person name="Klenk H.-P."/>
            <person name="Woyke T."/>
        </authorList>
    </citation>
    <scope>NUCLEOTIDE SEQUENCE [LARGE SCALE GENOMIC DNA]</scope>
    <source>
        <strain evidence="3 4">NA-134</strain>
    </source>
</reference>
<protein>
    <submittedName>
        <fullName evidence="3">Flp pilus assembly protein CpaB</fullName>
    </submittedName>
</protein>
<dbReference type="Proteomes" id="UP000002791">
    <property type="component" value="Chromosome"/>
</dbReference>
<dbReference type="CDD" id="cd11614">
    <property type="entry name" value="SAF_CpaB_FlgA_like"/>
    <property type="match status" value="1"/>
</dbReference>
<keyword evidence="1" id="KW-0732">Signal</keyword>
<evidence type="ECO:0000259" key="2">
    <source>
        <dbReference type="SMART" id="SM00858"/>
    </source>
</evidence>
<dbReference type="SMART" id="SM00858">
    <property type="entry name" value="SAF"/>
    <property type="match status" value="1"/>
</dbReference>